<feature type="non-terminal residue" evidence="2">
    <location>
        <position position="1"/>
    </location>
</feature>
<organism evidence="2 3">
    <name type="scientific">Rotaria socialis</name>
    <dbReference type="NCBI Taxonomy" id="392032"/>
    <lineage>
        <taxon>Eukaryota</taxon>
        <taxon>Metazoa</taxon>
        <taxon>Spiralia</taxon>
        <taxon>Gnathifera</taxon>
        <taxon>Rotifera</taxon>
        <taxon>Eurotatoria</taxon>
        <taxon>Bdelloidea</taxon>
        <taxon>Philodinida</taxon>
        <taxon>Philodinidae</taxon>
        <taxon>Rotaria</taxon>
    </lineage>
</organism>
<reference evidence="2" key="1">
    <citation type="submission" date="2021-02" db="EMBL/GenBank/DDBJ databases">
        <authorList>
            <person name="Nowell W R."/>
        </authorList>
    </citation>
    <scope>NUCLEOTIDE SEQUENCE</scope>
</reference>
<comment type="caution">
    <text evidence="2">The sequence shown here is derived from an EMBL/GenBank/DDBJ whole genome shotgun (WGS) entry which is preliminary data.</text>
</comment>
<sequence>NILITDHLVSNETIRHPLKPRIMSQAPIQIVETNESSCHGDVTIVQEPTSSRTVGIPSSTLTTDPDIISSTANSNNNMSQSMTVKKCSRDSKSSVSSDVESFHSMVLPSSDKNLQATDSSSYASINEQCLSSATSSYHTAIATDDMSSTTDYETPTLKLENEILSAHSSMSDLSNAETLEPNVDGK</sequence>
<feature type="compositionally biased region" description="Polar residues" evidence="1">
    <location>
        <begin position="53"/>
        <end position="83"/>
    </location>
</feature>
<name>A0A821ZW87_9BILA</name>
<feature type="region of interest" description="Disordered" evidence="1">
    <location>
        <begin position="53"/>
        <end position="95"/>
    </location>
</feature>
<evidence type="ECO:0000313" key="2">
    <source>
        <dbReference type="EMBL" id="CAF4995485.1"/>
    </source>
</evidence>
<evidence type="ECO:0000256" key="1">
    <source>
        <dbReference type="SAM" id="MobiDB-lite"/>
    </source>
</evidence>
<evidence type="ECO:0000313" key="3">
    <source>
        <dbReference type="Proteomes" id="UP000663848"/>
    </source>
</evidence>
<accession>A0A821ZW87</accession>
<protein>
    <submittedName>
        <fullName evidence="2">Uncharacterized protein</fullName>
    </submittedName>
</protein>
<proteinExistence type="predicted"/>
<gene>
    <name evidence="2" type="ORF">QYT958_LOCUS37563</name>
</gene>
<dbReference type="Proteomes" id="UP000663848">
    <property type="component" value="Unassembled WGS sequence"/>
</dbReference>
<dbReference type="AlphaFoldDB" id="A0A821ZW87"/>
<dbReference type="EMBL" id="CAJOBR010031527">
    <property type="protein sequence ID" value="CAF4995485.1"/>
    <property type="molecule type" value="Genomic_DNA"/>
</dbReference>